<dbReference type="PANTHER" id="PTHR14340:SF9">
    <property type="entry name" value="FIBRONECTIN TYPE-III DOMAIN-CONTAINING PROTEIN"/>
    <property type="match status" value="1"/>
</dbReference>
<dbReference type="AlphaFoldDB" id="T1EJB2"/>
<dbReference type="OMA" id="CHESHKP"/>
<dbReference type="KEGG" id="hro:HELRODRAFT_143639"/>
<dbReference type="PANTHER" id="PTHR14340">
    <property type="entry name" value="MICROFIBRIL-ASSOCIATED GLYCOPROTEIN 3"/>
    <property type="match status" value="1"/>
</dbReference>
<accession>T1EJB2</accession>
<dbReference type="InterPro" id="IPR036179">
    <property type="entry name" value="Ig-like_dom_sf"/>
</dbReference>
<dbReference type="FunFam" id="2.60.40.10:FF:000031">
    <property type="entry name" value="Myosin-binding protein C, slow type"/>
    <property type="match status" value="1"/>
</dbReference>
<dbReference type="InterPro" id="IPR007110">
    <property type="entry name" value="Ig-like_dom"/>
</dbReference>
<dbReference type="SUPFAM" id="SSF49265">
    <property type="entry name" value="Fibronectin type III"/>
    <property type="match status" value="1"/>
</dbReference>
<dbReference type="Proteomes" id="UP000015101">
    <property type="component" value="Unassembled WGS sequence"/>
</dbReference>
<evidence type="ECO:0000259" key="4">
    <source>
        <dbReference type="PROSITE" id="PS50853"/>
    </source>
</evidence>
<dbReference type="PROSITE" id="PS50835">
    <property type="entry name" value="IG_LIKE"/>
    <property type="match status" value="1"/>
</dbReference>
<dbReference type="SUPFAM" id="SSF48726">
    <property type="entry name" value="Immunoglobulin"/>
    <property type="match status" value="1"/>
</dbReference>
<dbReference type="InterPro" id="IPR036116">
    <property type="entry name" value="FN3_sf"/>
</dbReference>
<gene>
    <name evidence="6" type="primary">20196662</name>
    <name evidence="5" type="ORF">HELRODRAFT_143639</name>
</gene>
<keyword evidence="2" id="KW-0393">Immunoglobulin domain</keyword>
<dbReference type="RefSeq" id="XP_009016784.1">
    <property type="nucleotide sequence ID" value="XM_009018536.1"/>
</dbReference>
<dbReference type="EMBL" id="KB096411">
    <property type="protein sequence ID" value="ESO04851.1"/>
    <property type="molecule type" value="Genomic_DNA"/>
</dbReference>
<dbReference type="InParanoid" id="T1EJB2"/>
<proteinExistence type="predicted"/>
<dbReference type="EMBL" id="AMQM01003947">
    <property type="status" value="NOT_ANNOTATED_CDS"/>
    <property type="molecule type" value="Genomic_DNA"/>
</dbReference>
<dbReference type="PROSITE" id="PS50853">
    <property type="entry name" value="FN3"/>
    <property type="match status" value="2"/>
</dbReference>
<evidence type="ECO:0000259" key="3">
    <source>
        <dbReference type="PROSITE" id="PS50835"/>
    </source>
</evidence>
<reference evidence="6" key="3">
    <citation type="submission" date="2015-06" db="UniProtKB">
        <authorList>
            <consortium name="EnsemblMetazoa"/>
        </authorList>
    </citation>
    <scope>IDENTIFICATION</scope>
</reference>
<dbReference type="Pfam" id="PF07679">
    <property type="entry name" value="I-set"/>
    <property type="match status" value="1"/>
</dbReference>
<feature type="domain" description="Ig-like" evidence="3">
    <location>
        <begin position="1"/>
        <end position="65"/>
    </location>
</feature>
<dbReference type="CDD" id="cd00063">
    <property type="entry name" value="FN3"/>
    <property type="match status" value="2"/>
</dbReference>
<feature type="domain" description="Fibronectin type-III" evidence="4">
    <location>
        <begin position="69"/>
        <end position="164"/>
    </location>
</feature>
<evidence type="ECO:0000256" key="2">
    <source>
        <dbReference type="ARBA" id="ARBA00023319"/>
    </source>
</evidence>
<dbReference type="EnsemblMetazoa" id="HelroT143639">
    <property type="protein sequence ID" value="HelroP143639"/>
    <property type="gene ID" value="HelroG143639"/>
</dbReference>
<keyword evidence="7" id="KW-1185">Reference proteome</keyword>
<evidence type="ECO:0000313" key="7">
    <source>
        <dbReference type="Proteomes" id="UP000015101"/>
    </source>
</evidence>
<dbReference type="STRING" id="6412.T1EJB2"/>
<name>T1EJB2_HELRO</name>
<dbReference type="GeneID" id="20196662"/>
<evidence type="ECO:0000313" key="5">
    <source>
        <dbReference type="EMBL" id="ESO04851.1"/>
    </source>
</evidence>
<feature type="domain" description="Fibronectin type-III" evidence="4">
    <location>
        <begin position="165"/>
        <end position="202"/>
    </location>
</feature>
<dbReference type="eggNOG" id="KOG0613">
    <property type="taxonomic scope" value="Eukaryota"/>
</dbReference>
<dbReference type="Pfam" id="PF00041">
    <property type="entry name" value="fn3"/>
    <property type="match status" value="1"/>
</dbReference>
<sequence>PQPKVTWTFNGQFLPDPTRIRPETIYNHATLNLNKMKASDAGLYTLTLENPFGKDTMNIKLKTIDKPGPIKNLAVKSVTSNTVTLTWGEPDTDGGSDITGYNVEKKEGQRKMWQSVTNTPNLEALATGLFEGNKYNFRVAAENSVGVGEFVELDQMVQPKSVPSVPGVPEVFDVTSSTCKLTWKKPDSDGGSEITGYVVEKK</sequence>
<dbReference type="InterPro" id="IPR003961">
    <property type="entry name" value="FN3_dom"/>
</dbReference>
<dbReference type="FunFam" id="2.60.40.10:FF:000003">
    <property type="entry name" value="Titin isoform E"/>
    <property type="match status" value="1"/>
</dbReference>
<evidence type="ECO:0008006" key="8">
    <source>
        <dbReference type="Google" id="ProtNLM"/>
    </source>
</evidence>
<dbReference type="InterPro" id="IPR013098">
    <property type="entry name" value="Ig_I-set"/>
</dbReference>
<evidence type="ECO:0000313" key="6">
    <source>
        <dbReference type="EnsemblMetazoa" id="HelroP143639"/>
    </source>
</evidence>
<dbReference type="OrthoDB" id="10052517at2759"/>
<dbReference type="InterPro" id="IPR013783">
    <property type="entry name" value="Ig-like_fold"/>
</dbReference>
<keyword evidence="1" id="KW-0677">Repeat</keyword>
<protein>
    <recommendedName>
        <fullName evidence="8">Fibronectin type-III domain-containing protein</fullName>
    </recommendedName>
</protein>
<dbReference type="SMART" id="SM00060">
    <property type="entry name" value="FN3"/>
    <property type="match status" value="1"/>
</dbReference>
<evidence type="ECO:0000256" key="1">
    <source>
        <dbReference type="ARBA" id="ARBA00022737"/>
    </source>
</evidence>
<dbReference type="Gene3D" id="2.60.40.10">
    <property type="entry name" value="Immunoglobulins"/>
    <property type="match status" value="3"/>
</dbReference>
<dbReference type="PRINTS" id="PR00014">
    <property type="entry name" value="FNTYPEIII"/>
</dbReference>
<dbReference type="HOGENOM" id="CLU_1357645_0_0_1"/>
<reference evidence="5 7" key="2">
    <citation type="journal article" date="2013" name="Nature">
        <title>Insights into bilaterian evolution from three spiralian genomes.</title>
        <authorList>
            <person name="Simakov O."/>
            <person name="Marletaz F."/>
            <person name="Cho S.J."/>
            <person name="Edsinger-Gonzales E."/>
            <person name="Havlak P."/>
            <person name="Hellsten U."/>
            <person name="Kuo D.H."/>
            <person name="Larsson T."/>
            <person name="Lv J."/>
            <person name="Arendt D."/>
            <person name="Savage R."/>
            <person name="Osoegawa K."/>
            <person name="de Jong P."/>
            <person name="Grimwood J."/>
            <person name="Chapman J.A."/>
            <person name="Shapiro H."/>
            <person name="Aerts A."/>
            <person name="Otillar R.P."/>
            <person name="Terry A.Y."/>
            <person name="Boore J.L."/>
            <person name="Grigoriev I.V."/>
            <person name="Lindberg D.R."/>
            <person name="Seaver E.C."/>
            <person name="Weisblat D.A."/>
            <person name="Putnam N.H."/>
            <person name="Rokhsar D.S."/>
        </authorList>
    </citation>
    <scope>NUCLEOTIDE SEQUENCE</scope>
</reference>
<organism evidence="6 7">
    <name type="scientific">Helobdella robusta</name>
    <name type="common">Californian leech</name>
    <dbReference type="NCBI Taxonomy" id="6412"/>
    <lineage>
        <taxon>Eukaryota</taxon>
        <taxon>Metazoa</taxon>
        <taxon>Spiralia</taxon>
        <taxon>Lophotrochozoa</taxon>
        <taxon>Annelida</taxon>
        <taxon>Clitellata</taxon>
        <taxon>Hirudinea</taxon>
        <taxon>Rhynchobdellida</taxon>
        <taxon>Glossiphoniidae</taxon>
        <taxon>Helobdella</taxon>
    </lineage>
</organism>
<reference evidence="7" key="1">
    <citation type="submission" date="2012-12" db="EMBL/GenBank/DDBJ databases">
        <authorList>
            <person name="Hellsten U."/>
            <person name="Grimwood J."/>
            <person name="Chapman J.A."/>
            <person name="Shapiro H."/>
            <person name="Aerts A."/>
            <person name="Otillar R.P."/>
            <person name="Terry A.Y."/>
            <person name="Boore J.L."/>
            <person name="Simakov O."/>
            <person name="Marletaz F."/>
            <person name="Cho S.-J."/>
            <person name="Edsinger-Gonzales E."/>
            <person name="Havlak P."/>
            <person name="Kuo D.-H."/>
            <person name="Larsson T."/>
            <person name="Lv J."/>
            <person name="Arendt D."/>
            <person name="Savage R."/>
            <person name="Osoegawa K."/>
            <person name="de Jong P."/>
            <person name="Lindberg D.R."/>
            <person name="Seaver E.C."/>
            <person name="Weisblat D.A."/>
            <person name="Putnam N.H."/>
            <person name="Grigoriev I.V."/>
            <person name="Rokhsar D.S."/>
        </authorList>
    </citation>
    <scope>NUCLEOTIDE SEQUENCE</scope>
</reference>
<dbReference type="CTD" id="20196662"/>